<accession>H5SG17</accession>
<dbReference type="Pfam" id="PF02585">
    <property type="entry name" value="PIG-L"/>
    <property type="match status" value="1"/>
</dbReference>
<name>H5SG17_9BACT</name>
<reference evidence="1" key="1">
    <citation type="journal article" date="2005" name="Environ. Microbiol.">
        <title>Genetic and functional properties of uncultivated thermophilic crenarchaeotes from a subsurface gold mine as revealed by analysis of genome fragments.</title>
        <authorList>
            <person name="Nunoura T."/>
            <person name="Hirayama H."/>
            <person name="Takami H."/>
            <person name="Oida H."/>
            <person name="Nishi S."/>
            <person name="Shimamura S."/>
            <person name="Suzuki Y."/>
            <person name="Inagaki F."/>
            <person name="Takai K."/>
            <person name="Nealson K.H."/>
            <person name="Horikoshi K."/>
        </authorList>
    </citation>
    <scope>NUCLEOTIDE SEQUENCE</scope>
</reference>
<proteinExistence type="predicted"/>
<dbReference type="Gene3D" id="3.40.50.10320">
    <property type="entry name" value="LmbE-like"/>
    <property type="match status" value="1"/>
</dbReference>
<sequence length="251" mass="28270">MLFALARYRQATVDVCVITNGEAGYRYSTLAEKLYGLRLTEDSVGRANLPRIRKHEMLRAAELLGVRNVFFLDEIDHAYNQSLEETLTVWDTAAVLHRIERILRRGRYDAAIGLLPTRQTHGGHKAATFLLITAARRVAPQMPVLGVMPSDTLPASIEPEPFVGQLPAPFVFDRSVGFGFNRRVQLAAVVRWVAAEHRSQGLMPLGPIPAREYYWLLSPDTPQARQCVERVFAELERALQEQLPNYPAHGQ</sequence>
<dbReference type="AlphaFoldDB" id="H5SG17"/>
<gene>
    <name evidence="1" type="ORF">HGMM_F23B02C42</name>
</gene>
<organism evidence="1">
    <name type="scientific">uncultured Bacteroidota bacterium</name>
    <dbReference type="NCBI Taxonomy" id="152509"/>
    <lineage>
        <taxon>Bacteria</taxon>
        <taxon>Pseudomonadati</taxon>
        <taxon>Bacteroidota</taxon>
        <taxon>environmental samples</taxon>
    </lineage>
</organism>
<dbReference type="InterPro" id="IPR003737">
    <property type="entry name" value="GlcNAc_PI_deacetylase-related"/>
</dbReference>
<dbReference type="InterPro" id="IPR024078">
    <property type="entry name" value="LmbE-like_dom_sf"/>
</dbReference>
<dbReference type="SUPFAM" id="SSF102588">
    <property type="entry name" value="LmbE-like"/>
    <property type="match status" value="1"/>
</dbReference>
<reference evidence="1" key="2">
    <citation type="journal article" date="2012" name="PLoS ONE">
        <title>A Deeply Branching Thermophilic Bacterium with an Ancient Acetyl-CoA Pathway Dominates a Subsurface Ecosystem.</title>
        <authorList>
            <person name="Takami H."/>
            <person name="Noguchi H."/>
            <person name="Takaki Y."/>
            <person name="Uchiyama I."/>
            <person name="Toyoda A."/>
            <person name="Nishi S."/>
            <person name="Chee G.-J."/>
            <person name="Arai W."/>
            <person name="Nunoura T."/>
            <person name="Itoh T."/>
            <person name="Hattori M."/>
            <person name="Takai K."/>
        </authorList>
    </citation>
    <scope>NUCLEOTIDE SEQUENCE</scope>
</reference>
<dbReference type="EMBL" id="AP011709">
    <property type="protein sequence ID" value="BAL55103.1"/>
    <property type="molecule type" value="Genomic_DNA"/>
</dbReference>
<evidence type="ECO:0000313" key="1">
    <source>
        <dbReference type="EMBL" id="BAL55103.1"/>
    </source>
</evidence>
<protein>
    <submittedName>
        <fullName evidence="1">LmbE family protein</fullName>
    </submittedName>
</protein>